<gene>
    <name evidence="1" type="ORF">ENT43_03390</name>
</gene>
<organism evidence="1">
    <name type="scientific">candidate division CPR3 bacterium</name>
    <dbReference type="NCBI Taxonomy" id="2268181"/>
    <lineage>
        <taxon>Bacteria</taxon>
        <taxon>Bacteria division CPR3</taxon>
    </lineage>
</organism>
<comment type="caution">
    <text evidence="1">The sequence shown here is derived from an EMBL/GenBank/DDBJ whole genome shotgun (WGS) entry which is preliminary data.</text>
</comment>
<reference evidence="1" key="1">
    <citation type="journal article" date="2020" name="mSystems">
        <title>Genome- and Community-Level Interaction Insights into Carbon Utilization and Element Cycling Functions of Hydrothermarchaeota in Hydrothermal Sediment.</title>
        <authorList>
            <person name="Zhou Z."/>
            <person name="Liu Y."/>
            <person name="Xu W."/>
            <person name="Pan J."/>
            <person name="Luo Z.H."/>
            <person name="Li M."/>
        </authorList>
    </citation>
    <scope>NUCLEOTIDE SEQUENCE [LARGE SCALE GENOMIC DNA]</scope>
    <source>
        <strain evidence="1">SpSt-579</strain>
    </source>
</reference>
<protein>
    <submittedName>
        <fullName evidence="1">Uncharacterized protein</fullName>
    </submittedName>
</protein>
<evidence type="ECO:0000313" key="1">
    <source>
        <dbReference type="EMBL" id="HGT71276.1"/>
    </source>
</evidence>
<proteinExistence type="predicted"/>
<name>A0A7C4QXK0_UNCC3</name>
<accession>A0A7C4QXK0</accession>
<sequence length="77" mass="8436">MKVSLMPVGDIDTVVKDAGVAIHENISNLNVIDEKTGGIILFITASGRDIVIQSKKKLIRLVVHDSERPSQTDIILR</sequence>
<dbReference type="EMBL" id="DSYQ01000016">
    <property type="protein sequence ID" value="HGT71276.1"/>
    <property type="molecule type" value="Genomic_DNA"/>
</dbReference>
<dbReference type="AlphaFoldDB" id="A0A7C4QXK0"/>